<dbReference type="AlphaFoldDB" id="A0A2T9JDW0"/>
<feature type="non-terminal residue" evidence="2">
    <location>
        <position position="65"/>
    </location>
</feature>
<dbReference type="Proteomes" id="UP000245073">
    <property type="component" value="Unassembled WGS sequence"/>
</dbReference>
<gene>
    <name evidence="2" type="ORF">DDF67_25210</name>
</gene>
<accession>A0A2T9JDW0</accession>
<feature type="region of interest" description="Disordered" evidence="1">
    <location>
        <begin position="1"/>
        <end position="20"/>
    </location>
</feature>
<dbReference type="EMBL" id="QDKQ01000078">
    <property type="protein sequence ID" value="PVM81131.1"/>
    <property type="molecule type" value="Genomic_DNA"/>
</dbReference>
<protein>
    <submittedName>
        <fullName evidence="2">Uncharacterized protein</fullName>
    </submittedName>
</protein>
<proteinExistence type="predicted"/>
<keyword evidence="3" id="KW-1185">Reference proteome</keyword>
<organism evidence="2 3">
    <name type="scientific">Caulobacter endophyticus</name>
    <dbReference type="NCBI Taxonomy" id="2172652"/>
    <lineage>
        <taxon>Bacteria</taxon>
        <taxon>Pseudomonadati</taxon>
        <taxon>Pseudomonadota</taxon>
        <taxon>Alphaproteobacteria</taxon>
        <taxon>Caulobacterales</taxon>
        <taxon>Caulobacteraceae</taxon>
        <taxon>Caulobacter</taxon>
    </lineage>
</organism>
<comment type="caution">
    <text evidence="2">The sequence shown here is derived from an EMBL/GenBank/DDBJ whole genome shotgun (WGS) entry which is preliminary data.</text>
</comment>
<evidence type="ECO:0000313" key="2">
    <source>
        <dbReference type="EMBL" id="PVM81131.1"/>
    </source>
</evidence>
<name>A0A2T9JDW0_9CAUL</name>
<reference evidence="2 3" key="1">
    <citation type="submission" date="2018-04" db="EMBL/GenBank/DDBJ databases">
        <title>The genome sequence of Caulobacter sp. 744.</title>
        <authorList>
            <person name="Gao J."/>
            <person name="Sun J."/>
        </authorList>
    </citation>
    <scope>NUCLEOTIDE SEQUENCE [LARGE SCALE GENOMIC DNA]</scope>
    <source>
        <strain evidence="2 3">774</strain>
    </source>
</reference>
<evidence type="ECO:0000256" key="1">
    <source>
        <dbReference type="SAM" id="MobiDB-lite"/>
    </source>
</evidence>
<evidence type="ECO:0000313" key="3">
    <source>
        <dbReference type="Proteomes" id="UP000245073"/>
    </source>
</evidence>
<sequence>MRRCSPWRGSCRGATEGEGASVAEGALTSSVTSPSGPSGHLPLQGEDLWVRARALTRQAAELMER</sequence>